<dbReference type="RefSeq" id="WP_114546184.1">
    <property type="nucleotide sequence ID" value="NZ_PPTT01000011.1"/>
</dbReference>
<evidence type="ECO:0000313" key="9">
    <source>
        <dbReference type="EMBL" id="RDB69159.1"/>
    </source>
</evidence>
<evidence type="ECO:0000256" key="6">
    <source>
        <dbReference type="ARBA" id="ARBA00023136"/>
    </source>
</evidence>
<evidence type="ECO:0000313" key="10">
    <source>
        <dbReference type="EMBL" id="RNM43180.1"/>
    </source>
</evidence>
<dbReference type="GO" id="GO:0005886">
    <property type="term" value="C:plasma membrane"/>
    <property type="evidence" value="ECO:0007669"/>
    <property type="project" value="UniProtKB-SubCell"/>
</dbReference>
<comment type="caution">
    <text evidence="10">The sequence shown here is derived from an EMBL/GenBank/DDBJ whole genome shotgun (WGS) entry which is preliminary data.</text>
</comment>
<evidence type="ECO:0000256" key="1">
    <source>
        <dbReference type="ARBA" id="ARBA00004651"/>
    </source>
</evidence>
<dbReference type="InterPro" id="IPR000620">
    <property type="entry name" value="EamA_dom"/>
</dbReference>
<sequence>MESIANKRWPYVACVVLQTVIFGSGNAITKMAYESITPMWCLAIRFGLATLVFAAFFGPRIVRQLRGARIGAWLPAALCMAVAYLTCNVALDLTTATNVGFLVALPVVFAPLLSSVLNRRRYPLAFLPFQAAVVAGLYLLCNNGGAATFGWGEVLALLSSVALAGALVFGEKGLEQLDATTVAGTQIGASFVVALMCAVAFEPPVNIMAVQPMAWGTIAFLALLSTCLTFMLQNVSLTKLPSSTVSLLLTGEPVFTAAFSFALLGETLSAAGLLGAGIIVAAVVAATWVEGRQAAPAAVPAMQAEGAFALEEGWFEGAEFGASSPVTGVDLPHLVPPERRSFAQERAA</sequence>
<keyword evidence="6 7" id="KW-0472">Membrane</keyword>
<dbReference type="PANTHER" id="PTHR42920">
    <property type="entry name" value="OS03G0707200 PROTEIN-RELATED"/>
    <property type="match status" value="1"/>
</dbReference>
<feature type="transmembrane region" description="Helical" evidence="7">
    <location>
        <begin position="181"/>
        <end position="201"/>
    </location>
</feature>
<feature type="transmembrane region" description="Helical" evidence="7">
    <location>
        <begin position="97"/>
        <end position="117"/>
    </location>
</feature>
<feature type="transmembrane region" description="Helical" evidence="7">
    <location>
        <begin position="270"/>
        <end position="289"/>
    </location>
</feature>
<reference evidence="9 11" key="1">
    <citation type="journal article" date="2018" name="Elife">
        <title>Discovery and characterization of a prevalent human gut bacterial enzyme sufficient for the inactivation of a family of plant toxins.</title>
        <authorList>
            <person name="Koppel N."/>
            <person name="Bisanz J.E."/>
            <person name="Pandelia M.E."/>
            <person name="Turnbaugh P.J."/>
            <person name="Balskus E.P."/>
        </authorList>
    </citation>
    <scope>NUCLEOTIDE SEQUENCE [LARGE SCALE GENOMIC DNA]</scope>
    <source>
        <strain evidence="9 11">DSM 16107</strain>
    </source>
</reference>
<dbReference type="AlphaFoldDB" id="A0A3N0J353"/>
<evidence type="ECO:0000256" key="4">
    <source>
        <dbReference type="ARBA" id="ARBA00022692"/>
    </source>
</evidence>
<reference evidence="10" key="3">
    <citation type="journal article" date="2019" name="Microbiol. Resour. Announc.">
        <title>Draft Genome Sequences of Type Strains of Gordonibacter faecihominis, Paraeggerthella hongkongensis, Parvibacter caecicola,Slackia equolifaciens, Slackia faecicanis, and Slackia isoflavoniconvertens.</title>
        <authorList>
            <person name="Danylec N."/>
            <person name="Stoll D.A."/>
            <person name="Dotsch A."/>
            <person name="Huch M."/>
        </authorList>
    </citation>
    <scope>NUCLEOTIDE SEQUENCE</scope>
    <source>
        <strain evidence="10">DSM 16107</strain>
    </source>
</reference>
<keyword evidence="11" id="KW-1185">Reference proteome</keyword>
<dbReference type="Proteomes" id="UP000270112">
    <property type="component" value="Unassembled WGS sequence"/>
</dbReference>
<dbReference type="EMBL" id="QICC01000003">
    <property type="protein sequence ID" value="RNM43180.1"/>
    <property type="molecule type" value="Genomic_DNA"/>
</dbReference>
<evidence type="ECO:0000259" key="8">
    <source>
        <dbReference type="Pfam" id="PF00892"/>
    </source>
</evidence>
<feature type="domain" description="EamA" evidence="8">
    <location>
        <begin position="151"/>
        <end position="285"/>
    </location>
</feature>
<feature type="transmembrane region" description="Helical" evidence="7">
    <location>
        <begin position="146"/>
        <end position="169"/>
    </location>
</feature>
<evidence type="ECO:0000256" key="3">
    <source>
        <dbReference type="ARBA" id="ARBA00022475"/>
    </source>
</evidence>
<feature type="transmembrane region" description="Helical" evidence="7">
    <location>
        <begin position="70"/>
        <end position="91"/>
    </location>
</feature>
<dbReference type="PANTHER" id="PTHR42920:SF5">
    <property type="entry name" value="EAMA DOMAIN-CONTAINING PROTEIN"/>
    <property type="match status" value="1"/>
</dbReference>
<proteinExistence type="inferred from homology"/>
<dbReference type="EMBL" id="PPTT01000011">
    <property type="protein sequence ID" value="RDB69159.1"/>
    <property type="molecule type" value="Genomic_DNA"/>
</dbReference>
<keyword evidence="4 7" id="KW-0812">Transmembrane</keyword>
<feature type="transmembrane region" description="Helical" evidence="7">
    <location>
        <begin position="37"/>
        <end position="58"/>
    </location>
</feature>
<protein>
    <submittedName>
        <fullName evidence="10">EamA family transporter</fullName>
    </submittedName>
</protein>
<comment type="similarity">
    <text evidence="2">Belongs to the EamA transporter family.</text>
</comment>
<evidence type="ECO:0000313" key="11">
    <source>
        <dbReference type="Proteomes" id="UP000253817"/>
    </source>
</evidence>
<dbReference type="InterPro" id="IPR051258">
    <property type="entry name" value="Diverse_Substrate_Transporter"/>
</dbReference>
<feature type="domain" description="EamA" evidence="8">
    <location>
        <begin position="12"/>
        <end position="140"/>
    </location>
</feature>
<keyword evidence="5 7" id="KW-1133">Transmembrane helix</keyword>
<gene>
    <name evidence="9" type="ORF">C1876_07950</name>
    <name evidence="10" type="ORF">DMP09_01660</name>
</gene>
<feature type="transmembrane region" description="Helical" evidence="7">
    <location>
        <begin position="213"/>
        <end position="232"/>
    </location>
</feature>
<evidence type="ECO:0000256" key="5">
    <source>
        <dbReference type="ARBA" id="ARBA00022989"/>
    </source>
</evidence>
<name>A0A3N0J353_9ACTN</name>
<reference evidence="12" key="2">
    <citation type="submission" date="2018-05" db="EMBL/GenBank/DDBJ databases">
        <title>Genome Sequencing of selected type strains of the family Eggerthellaceae.</title>
        <authorList>
            <person name="Danylec N."/>
            <person name="Stoll D.A."/>
            <person name="Doetsch A."/>
            <person name="Huch M."/>
        </authorList>
    </citation>
    <scope>NUCLEOTIDE SEQUENCE [LARGE SCALE GENOMIC DNA]</scope>
    <source>
        <strain evidence="12">DSM 16107</strain>
    </source>
</reference>
<evidence type="ECO:0000313" key="12">
    <source>
        <dbReference type="Proteomes" id="UP000270112"/>
    </source>
</evidence>
<organism evidence="10 12">
    <name type="scientific">Eggerthella sinensis</name>
    <dbReference type="NCBI Taxonomy" id="242230"/>
    <lineage>
        <taxon>Bacteria</taxon>
        <taxon>Bacillati</taxon>
        <taxon>Actinomycetota</taxon>
        <taxon>Coriobacteriia</taxon>
        <taxon>Eggerthellales</taxon>
        <taxon>Eggerthellaceae</taxon>
        <taxon>Eggerthella</taxon>
    </lineage>
</organism>
<evidence type="ECO:0000256" key="7">
    <source>
        <dbReference type="SAM" id="Phobius"/>
    </source>
</evidence>
<dbReference type="InterPro" id="IPR037185">
    <property type="entry name" value="EmrE-like"/>
</dbReference>
<evidence type="ECO:0000256" key="2">
    <source>
        <dbReference type="ARBA" id="ARBA00007362"/>
    </source>
</evidence>
<comment type="subcellular location">
    <subcellularLocation>
        <location evidence="1">Cell membrane</location>
        <topology evidence="1">Multi-pass membrane protein</topology>
    </subcellularLocation>
</comment>
<dbReference type="Pfam" id="PF00892">
    <property type="entry name" value="EamA"/>
    <property type="match status" value="2"/>
</dbReference>
<dbReference type="OrthoDB" id="9804865at2"/>
<accession>A0A3N0J353</accession>
<keyword evidence="3" id="KW-1003">Cell membrane</keyword>
<dbReference type="SUPFAM" id="SSF103481">
    <property type="entry name" value="Multidrug resistance efflux transporter EmrE"/>
    <property type="match status" value="2"/>
</dbReference>
<dbReference type="Proteomes" id="UP000253817">
    <property type="component" value="Unassembled WGS sequence"/>
</dbReference>